<dbReference type="SUPFAM" id="SSF52540">
    <property type="entry name" value="P-loop containing nucleoside triphosphate hydrolases"/>
    <property type="match status" value="1"/>
</dbReference>
<feature type="domain" description="ABC transporter" evidence="5">
    <location>
        <begin position="49"/>
        <end position="287"/>
    </location>
</feature>
<dbReference type="SMART" id="SM00382">
    <property type="entry name" value="AAA"/>
    <property type="match status" value="1"/>
</dbReference>
<feature type="region of interest" description="Disordered" evidence="4">
    <location>
        <begin position="1"/>
        <end position="39"/>
    </location>
</feature>
<dbReference type="RefSeq" id="WP_394820937.1">
    <property type="nucleotide sequence ID" value="NZ_CP089984.1"/>
</dbReference>
<keyword evidence="3 6" id="KW-0067">ATP-binding</keyword>
<proteinExistence type="predicted"/>
<keyword evidence="1" id="KW-0813">Transport</keyword>
<name>A0ABZ2LQ93_9BACT</name>
<dbReference type="InterPro" id="IPR003439">
    <property type="entry name" value="ABC_transporter-like_ATP-bd"/>
</dbReference>
<dbReference type="InterPro" id="IPR017871">
    <property type="entry name" value="ABC_transporter-like_CS"/>
</dbReference>
<dbReference type="PANTHER" id="PTHR43023">
    <property type="entry name" value="PROTEIN TRIGALACTOSYLDIACYLGLYCEROL 3, CHLOROPLASTIC"/>
    <property type="match status" value="1"/>
</dbReference>
<evidence type="ECO:0000256" key="3">
    <source>
        <dbReference type="ARBA" id="ARBA00022840"/>
    </source>
</evidence>
<evidence type="ECO:0000313" key="6">
    <source>
        <dbReference type="EMBL" id="WXB11321.1"/>
    </source>
</evidence>
<evidence type="ECO:0000256" key="4">
    <source>
        <dbReference type="SAM" id="MobiDB-lite"/>
    </source>
</evidence>
<dbReference type="PROSITE" id="PS50893">
    <property type="entry name" value="ABC_TRANSPORTER_2"/>
    <property type="match status" value="1"/>
</dbReference>
<evidence type="ECO:0000256" key="2">
    <source>
        <dbReference type="ARBA" id="ARBA00022741"/>
    </source>
</evidence>
<dbReference type="Pfam" id="PF00005">
    <property type="entry name" value="ABC_tran"/>
    <property type="match status" value="1"/>
</dbReference>
<dbReference type="PANTHER" id="PTHR43023:SF3">
    <property type="entry name" value="PROTEIN TRIGALACTOSYLDIACYLGLYCEROL 3, CHLOROPLASTIC"/>
    <property type="match status" value="1"/>
</dbReference>
<feature type="region of interest" description="Disordered" evidence="4">
    <location>
        <begin position="296"/>
        <end position="316"/>
    </location>
</feature>
<keyword evidence="7" id="KW-1185">Reference proteome</keyword>
<organism evidence="6 7">
    <name type="scientific">Pendulispora albinea</name>
    <dbReference type="NCBI Taxonomy" id="2741071"/>
    <lineage>
        <taxon>Bacteria</taxon>
        <taxon>Pseudomonadati</taxon>
        <taxon>Myxococcota</taxon>
        <taxon>Myxococcia</taxon>
        <taxon>Myxococcales</taxon>
        <taxon>Sorangiineae</taxon>
        <taxon>Pendulisporaceae</taxon>
        <taxon>Pendulispora</taxon>
    </lineage>
</organism>
<protein>
    <submittedName>
        <fullName evidence="6">ATP-binding cassette domain-containing protein</fullName>
    </submittedName>
</protein>
<dbReference type="EMBL" id="CP089984">
    <property type="protein sequence ID" value="WXB11321.1"/>
    <property type="molecule type" value="Genomic_DNA"/>
</dbReference>
<feature type="compositionally biased region" description="Basic and acidic residues" evidence="4">
    <location>
        <begin position="300"/>
        <end position="316"/>
    </location>
</feature>
<dbReference type="PROSITE" id="PS00211">
    <property type="entry name" value="ABC_TRANSPORTER_1"/>
    <property type="match status" value="1"/>
</dbReference>
<dbReference type="Gene3D" id="3.40.50.300">
    <property type="entry name" value="P-loop containing nucleotide triphosphate hydrolases"/>
    <property type="match status" value="1"/>
</dbReference>
<evidence type="ECO:0000259" key="5">
    <source>
        <dbReference type="PROSITE" id="PS50893"/>
    </source>
</evidence>
<accession>A0ABZ2LQ93</accession>
<dbReference type="InterPro" id="IPR003593">
    <property type="entry name" value="AAA+_ATPase"/>
</dbReference>
<keyword evidence="2" id="KW-0547">Nucleotide-binding</keyword>
<feature type="compositionally biased region" description="Basic and acidic residues" evidence="4">
    <location>
        <begin position="30"/>
        <end position="39"/>
    </location>
</feature>
<sequence>MTNAYARGDGPRTGQKSDDERPSRPAIRADAAKGEAQREGIEGGGEELIVLRQVRKAFDETVVLKGIDLVVRRGETTVIIGGSGAGKTTLLRLIVALEQPTSGEILIAGENIVGLPERELNRIRTKFGMVYQYAALLDSYTVMENVAFPLIEHTKLSKKEIRERVLEKLRILGLDPKNVENKFPSELSGGMRKRVGLARALMLEPPILVYDEPTSGLDPLTSRLVDDLIEEMRERFNVTSLVISHDIASCFRIAHQAVLLIQGEVVAAGKPDSLARGESEIARKFIEQSGVDIARLSRVPRTERSGPSEPSKTKQE</sequence>
<evidence type="ECO:0000256" key="1">
    <source>
        <dbReference type="ARBA" id="ARBA00022448"/>
    </source>
</evidence>
<reference evidence="6 7" key="1">
    <citation type="submission" date="2021-12" db="EMBL/GenBank/DDBJ databases">
        <title>Discovery of the Pendulisporaceae a myxobacterial family with distinct sporulation behavior and unique specialized metabolism.</title>
        <authorList>
            <person name="Garcia R."/>
            <person name="Popoff A."/>
            <person name="Bader C.D."/>
            <person name="Loehr J."/>
            <person name="Walesch S."/>
            <person name="Walt C."/>
            <person name="Boldt J."/>
            <person name="Bunk B."/>
            <person name="Haeckl F.J.F.P.J."/>
            <person name="Gunesch A.P."/>
            <person name="Birkelbach J."/>
            <person name="Nuebel U."/>
            <person name="Pietschmann T."/>
            <person name="Bach T."/>
            <person name="Mueller R."/>
        </authorList>
    </citation>
    <scope>NUCLEOTIDE SEQUENCE [LARGE SCALE GENOMIC DNA]</scope>
    <source>
        <strain evidence="6 7">MSr11954</strain>
    </source>
</reference>
<dbReference type="GO" id="GO:0005524">
    <property type="term" value="F:ATP binding"/>
    <property type="evidence" value="ECO:0007669"/>
    <property type="project" value="UniProtKB-KW"/>
</dbReference>
<gene>
    <name evidence="6" type="ORF">LZC94_26040</name>
</gene>
<dbReference type="InterPro" id="IPR027417">
    <property type="entry name" value="P-loop_NTPase"/>
</dbReference>
<evidence type="ECO:0000313" key="7">
    <source>
        <dbReference type="Proteomes" id="UP001370348"/>
    </source>
</evidence>
<dbReference type="Proteomes" id="UP001370348">
    <property type="component" value="Chromosome"/>
</dbReference>